<evidence type="ECO:0000256" key="7">
    <source>
        <dbReference type="ARBA" id="ARBA00023306"/>
    </source>
</evidence>
<proteinExistence type="predicted"/>
<evidence type="ECO:0000256" key="1">
    <source>
        <dbReference type="ARBA" id="ARBA00004401"/>
    </source>
</evidence>
<keyword evidence="2" id="KW-1003">Cell membrane</keyword>
<sequence length="88" mass="9796">MKIMMLILATLLGGVCFSGVQAAKSAHEQSDLVNEVQSLKKTRDQINAEWTQLLLEQKMLADDSVIDHAVRNGLDMHMPQATQVVYLD</sequence>
<keyword evidence="6" id="KW-0472">Membrane</keyword>
<evidence type="ECO:0000256" key="9">
    <source>
        <dbReference type="SAM" id="SignalP"/>
    </source>
</evidence>
<dbReference type="GO" id="GO:0005886">
    <property type="term" value="C:plasma membrane"/>
    <property type="evidence" value="ECO:0007669"/>
    <property type="project" value="UniProtKB-SubCell"/>
</dbReference>
<dbReference type="Pfam" id="PF04999">
    <property type="entry name" value="FtsL"/>
    <property type="match status" value="1"/>
</dbReference>
<evidence type="ECO:0000256" key="8">
    <source>
        <dbReference type="NCBIfam" id="TIGR02209"/>
    </source>
</evidence>
<evidence type="ECO:0000256" key="4">
    <source>
        <dbReference type="ARBA" id="ARBA00022692"/>
    </source>
</evidence>
<name>A0A381EAY4_9GAMM</name>
<reference evidence="10 11" key="1">
    <citation type="submission" date="2018-06" db="EMBL/GenBank/DDBJ databases">
        <authorList>
            <consortium name="Pathogen Informatics"/>
            <person name="Doyle S."/>
        </authorList>
    </citation>
    <scope>NUCLEOTIDE SEQUENCE [LARGE SCALE GENOMIC DNA]</scope>
    <source>
        <strain evidence="10 11">NCTC13294</strain>
    </source>
</reference>
<evidence type="ECO:0000256" key="3">
    <source>
        <dbReference type="ARBA" id="ARBA00022618"/>
    </source>
</evidence>
<dbReference type="Proteomes" id="UP000254572">
    <property type="component" value="Unassembled WGS sequence"/>
</dbReference>
<dbReference type="AlphaFoldDB" id="A0A381EAY4"/>
<organism evidence="10 11">
    <name type="scientific">Cardiobacterium valvarum</name>
    <dbReference type="NCBI Taxonomy" id="194702"/>
    <lineage>
        <taxon>Bacteria</taxon>
        <taxon>Pseudomonadati</taxon>
        <taxon>Pseudomonadota</taxon>
        <taxon>Gammaproteobacteria</taxon>
        <taxon>Cardiobacteriales</taxon>
        <taxon>Cardiobacteriaceae</taxon>
        <taxon>Cardiobacterium</taxon>
    </lineage>
</organism>
<evidence type="ECO:0000256" key="2">
    <source>
        <dbReference type="ARBA" id="ARBA00022475"/>
    </source>
</evidence>
<keyword evidence="7" id="KW-0131">Cell cycle</keyword>
<keyword evidence="5" id="KW-1133">Transmembrane helix</keyword>
<evidence type="ECO:0000256" key="5">
    <source>
        <dbReference type="ARBA" id="ARBA00022989"/>
    </source>
</evidence>
<feature type="chain" id="PRO_5017012360" description="Cell division protein FtsL" evidence="9">
    <location>
        <begin position="23"/>
        <end position="88"/>
    </location>
</feature>
<gene>
    <name evidence="10" type="ORF">NCTC13294_01717</name>
</gene>
<dbReference type="GO" id="GO:0051301">
    <property type="term" value="P:cell division"/>
    <property type="evidence" value="ECO:0007669"/>
    <property type="project" value="UniProtKB-KW"/>
</dbReference>
<keyword evidence="11" id="KW-1185">Reference proteome</keyword>
<evidence type="ECO:0000313" key="10">
    <source>
        <dbReference type="EMBL" id="SUX24146.1"/>
    </source>
</evidence>
<comment type="subcellular location">
    <subcellularLocation>
        <location evidence="1">Cell membrane</location>
        <topology evidence="1">Single-pass type II membrane protein</topology>
    </subcellularLocation>
</comment>
<dbReference type="InterPro" id="IPR011922">
    <property type="entry name" value="Cell_div_FtsL"/>
</dbReference>
<feature type="signal peptide" evidence="9">
    <location>
        <begin position="1"/>
        <end position="22"/>
    </location>
</feature>
<protein>
    <recommendedName>
        <fullName evidence="8">Cell division protein FtsL</fullName>
    </recommendedName>
</protein>
<keyword evidence="4" id="KW-0812">Transmembrane</keyword>
<evidence type="ECO:0000256" key="6">
    <source>
        <dbReference type="ARBA" id="ARBA00023136"/>
    </source>
</evidence>
<evidence type="ECO:0000313" key="11">
    <source>
        <dbReference type="Proteomes" id="UP000254572"/>
    </source>
</evidence>
<accession>A0A381EAY4</accession>
<dbReference type="NCBIfam" id="TIGR02209">
    <property type="entry name" value="ftsL_broad"/>
    <property type="match status" value="1"/>
</dbReference>
<keyword evidence="3 10" id="KW-0132">Cell division</keyword>
<dbReference type="EMBL" id="UFUW01000001">
    <property type="protein sequence ID" value="SUX24146.1"/>
    <property type="molecule type" value="Genomic_DNA"/>
</dbReference>
<keyword evidence="9" id="KW-0732">Signal</keyword>
<dbReference type="OrthoDB" id="5298556at2"/>